<keyword evidence="1" id="KW-1133">Transmembrane helix</keyword>
<comment type="caution">
    <text evidence="2">The sequence shown here is derived from an EMBL/GenBank/DDBJ whole genome shotgun (WGS) entry which is preliminary data.</text>
</comment>
<sequence>MSVWVPPAHRFARALIGLSIVAAVVAVVYVVAVGPLPQRVLTSAESFVADVVRVWTEAG</sequence>
<dbReference type="AlphaFoldDB" id="A0A8J3YPY6"/>
<protein>
    <submittedName>
        <fullName evidence="2">Uncharacterized protein</fullName>
    </submittedName>
</protein>
<evidence type="ECO:0000313" key="2">
    <source>
        <dbReference type="EMBL" id="GIJ48322.1"/>
    </source>
</evidence>
<name>A0A8J3YPY6_9ACTN</name>
<keyword evidence="1" id="KW-0472">Membrane</keyword>
<dbReference type="Proteomes" id="UP000619260">
    <property type="component" value="Unassembled WGS sequence"/>
</dbReference>
<dbReference type="RefSeq" id="WP_203901814.1">
    <property type="nucleotide sequence ID" value="NZ_BOPF01000020.1"/>
</dbReference>
<dbReference type="EMBL" id="BOPF01000020">
    <property type="protein sequence ID" value="GIJ48322.1"/>
    <property type="molecule type" value="Genomic_DNA"/>
</dbReference>
<evidence type="ECO:0000256" key="1">
    <source>
        <dbReference type="SAM" id="Phobius"/>
    </source>
</evidence>
<evidence type="ECO:0000313" key="3">
    <source>
        <dbReference type="Proteomes" id="UP000619260"/>
    </source>
</evidence>
<keyword evidence="3" id="KW-1185">Reference proteome</keyword>
<feature type="transmembrane region" description="Helical" evidence="1">
    <location>
        <begin position="12"/>
        <end position="32"/>
    </location>
</feature>
<gene>
    <name evidence="2" type="ORF">Val02_52080</name>
</gene>
<organism evidence="2 3">
    <name type="scientific">Virgisporangium aliadipatigenens</name>
    <dbReference type="NCBI Taxonomy" id="741659"/>
    <lineage>
        <taxon>Bacteria</taxon>
        <taxon>Bacillati</taxon>
        <taxon>Actinomycetota</taxon>
        <taxon>Actinomycetes</taxon>
        <taxon>Micromonosporales</taxon>
        <taxon>Micromonosporaceae</taxon>
        <taxon>Virgisporangium</taxon>
    </lineage>
</organism>
<reference evidence="2" key="1">
    <citation type="submission" date="2021-01" db="EMBL/GenBank/DDBJ databases">
        <title>Whole genome shotgun sequence of Virgisporangium aliadipatigenens NBRC 105644.</title>
        <authorList>
            <person name="Komaki H."/>
            <person name="Tamura T."/>
        </authorList>
    </citation>
    <scope>NUCLEOTIDE SEQUENCE</scope>
    <source>
        <strain evidence="2">NBRC 105644</strain>
    </source>
</reference>
<accession>A0A8J3YPY6</accession>
<proteinExistence type="predicted"/>
<keyword evidence="1" id="KW-0812">Transmembrane</keyword>